<dbReference type="SUPFAM" id="SSF52833">
    <property type="entry name" value="Thioredoxin-like"/>
    <property type="match status" value="1"/>
</dbReference>
<dbReference type="EMBL" id="HBHP01013448">
    <property type="protein sequence ID" value="CAD9760869.1"/>
    <property type="molecule type" value="Transcribed_RNA"/>
</dbReference>
<dbReference type="InterPro" id="IPR042418">
    <property type="entry name" value="TXNDC15"/>
</dbReference>
<dbReference type="PANTHER" id="PTHR14684:SF2">
    <property type="entry name" value="THIOREDOXIN DOMAIN-CONTAINING PROTEIN 15"/>
    <property type="match status" value="1"/>
</dbReference>
<name>A0A7S2TQ73_9EUKA</name>
<dbReference type="InterPro" id="IPR036249">
    <property type="entry name" value="Thioredoxin-like_sf"/>
</dbReference>
<feature type="chain" id="PRO_5031303632" description="Thioredoxin domain-containing protein" evidence="2">
    <location>
        <begin position="27"/>
        <end position="220"/>
    </location>
</feature>
<dbReference type="GO" id="GO:0005929">
    <property type="term" value="C:cilium"/>
    <property type="evidence" value="ECO:0007669"/>
    <property type="project" value="TreeGrafter"/>
</dbReference>
<proteinExistence type="predicted"/>
<organism evidence="4">
    <name type="scientific">Lotharella oceanica</name>
    <dbReference type="NCBI Taxonomy" id="641309"/>
    <lineage>
        <taxon>Eukaryota</taxon>
        <taxon>Sar</taxon>
        <taxon>Rhizaria</taxon>
        <taxon>Cercozoa</taxon>
        <taxon>Chlorarachniophyceae</taxon>
        <taxon>Lotharella</taxon>
    </lineage>
</organism>
<dbReference type="AlphaFoldDB" id="A0A7S2TQ73"/>
<sequence length="220" mass="24502">MRSSGAAMRALVGIAACLSAVDGSKAEPRWGDEDEGHVCAIERVHTNETIEVFSSSVMDITGKNAMTIIKETHVKHVVVMIYAQWCPFSAKLMPIFSAAADRFPRNNVTFLKVNGHAVKRFGTQMLIRGYPTVMIFANGKPSNFFEGEKTLEGLTRFIERNTDASPRELPPPEHFRIVRPKKLFDWVLVLALGYLVLSLLIFPLCMRIRYGAVMLDAAAT</sequence>
<protein>
    <recommendedName>
        <fullName evidence="3">Thioredoxin domain-containing protein</fullName>
    </recommendedName>
</protein>
<keyword evidence="1" id="KW-1133">Transmembrane helix</keyword>
<evidence type="ECO:0000259" key="3">
    <source>
        <dbReference type="PROSITE" id="PS51352"/>
    </source>
</evidence>
<dbReference type="PANTHER" id="PTHR14684">
    <property type="entry name" value="THIOREDOXIN DOMAIN-CONTAINING PROTEIN 15"/>
    <property type="match status" value="1"/>
</dbReference>
<keyword evidence="1" id="KW-0472">Membrane</keyword>
<keyword evidence="1" id="KW-0812">Transmembrane</keyword>
<keyword evidence="2" id="KW-0732">Signal</keyword>
<feature type="domain" description="Thioredoxin" evidence="3">
    <location>
        <begin position="44"/>
        <end position="163"/>
    </location>
</feature>
<dbReference type="GO" id="GO:0060271">
    <property type="term" value="P:cilium assembly"/>
    <property type="evidence" value="ECO:0007669"/>
    <property type="project" value="TreeGrafter"/>
</dbReference>
<feature type="transmembrane region" description="Helical" evidence="1">
    <location>
        <begin position="183"/>
        <end position="205"/>
    </location>
</feature>
<evidence type="ECO:0000313" key="4">
    <source>
        <dbReference type="EMBL" id="CAD9760869.1"/>
    </source>
</evidence>
<feature type="signal peptide" evidence="2">
    <location>
        <begin position="1"/>
        <end position="26"/>
    </location>
</feature>
<evidence type="ECO:0000256" key="1">
    <source>
        <dbReference type="SAM" id="Phobius"/>
    </source>
</evidence>
<gene>
    <name evidence="4" type="ORF">LSP00402_LOCUS8379</name>
</gene>
<accession>A0A7S2TQ73</accession>
<dbReference type="Gene3D" id="3.40.30.10">
    <property type="entry name" value="Glutaredoxin"/>
    <property type="match status" value="1"/>
</dbReference>
<dbReference type="CDD" id="cd02961">
    <property type="entry name" value="PDI_a_family"/>
    <property type="match status" value="1"/>
</dbReference>
<evidence type="ECO:0000256" key="2">
    <source>
        <dbReference type="SAM" id="SignalP"/>
    </source>
</evidence>
<reference evidence="4" key="1">
    <citation type="submission" date="2021-01" db="EMBL/GenBank/DDBJ databases">
        <authorList>
            <person name="Corre E."/>
            <person name="Pelletier E."/>
            <person name="Niang G."/>
            <person name="Scheremetjew M."/>
            <person name="Finn R."/>
            <person name="Kale V."/>
            <person name="Holt S."/>
            <person name="Cochrane G."/>
            <person name="Meng A."/>
            <person name="Brown T."/>
            <person name="Cohen L."/>
        </authorList>
    </citation>
    <scope>NUCLEOTIDE SEQUENCE</scope>
    <source>
        <strain evidence="4">CCMP622</strain>
    </source>
</reference>
<dbReference type="Pfam" id="PF00085">
    <property type="entry name" value="Thioredoxin"/>
    <property type="match status" value="1"/>
</dbReference>
<dbReference type="InterPro" id="IPR013766">
    <property type="entry name" value="Thioredoxin_domain"/>
</dbReference>
<dbReference type="PROSITE" id="PS51352">
    <property type="entry name" value="THIOREDOXIN_2"/>
    <property type="match status" value="1"/>
</dbReference>